<organism evidence="1 2">
    <name type="scientific">Heliocybe sulcata</name>
    <dbReference type="NCBI Taxonomy" id="5364"/>
    <lineage>
        <taxon>Eukaryota</taxon>
        <taxon>Fungi</taxon>
        <taxon>Dikarya</taxon>
        <taxon>Basidiomycota</taxon>
        <taxon>Agaricomycotina</taxon>
        <taxon>Agaricomycetes</taxon>
        <taxon>Gloeophyllales</taxon>
        <taxon>Gloeophyllaceae</taxon>
        <taxon>Heliocybe</taxon>
    </lineage>
</organism>
<dbReference type="Proteomes" id="UP000305948">
    <property type="component" value="Unassembled WGS sequence"/>
</dbReference>
<evidence type="ECO:0000313" key="2">
    <source>
        <dbReference type="Proteomes" id="UP000305948"/>
    </source>
</evidence>
<accession>A0A5C3MIR4</accession>
<protein>
    <submittedName>
        <fullName evidence="1">Uncharacterized protein</fullName>
    </submittedName>
</protein>
<reference evidence="1 2" key="1">
    <citation type="journal article" date="2019" name="Nat. Ecol. Evol.">
        <title>Megaphylogeny resolves global patterns of mushroom evolution.</title>
        <authorList>
            <person name="Varga T."/>
            <person name="Krizsan K."/>
            <person name="Foldi C."/>
            <person name="Dima B."/>
            <person name="Sanchez-Garcia M."/>
            <person name="Sanchez-Ramirez S."/>
            <person name="Szollosi G.J."/>
            <person name="Szarkandi J.G."/>
            <person name="Papp V."/>
            <person name="Albert L."/>
            <person name="Andreopoulos W."/>
            <person name="Angelini C."/>
            <person name="Antonin V."/>
            <person name="Barry K.W."/>
            <person name="Bougher N.L."/>
            <person name="Buchanan P."/>
            <person name="Buyck B."/>
            <person name="Bense V."/>
            <person name="Catcheside P."/>
            <person name="Chovatia M."/>
            <person name="Cooper J."/>
            <person name="Damon W."/>
            <person name="Desjardin D."/>
            <person name="Finy P."/>
            <person name="Geml J."/>
            <person name="Haridas S."/>
            <person name="Hughes K."/>
            <person name="Justo A."/>
            <person name="Karasinski D."/>
            <person name="Kautmanova I."/>
            <person name="Kiss B."/>
            <person name="Kocsube S."/>
            <person name="Kotiranta H."/>
            <person name="LaButti K.M."/>
            <person name="Lechner B.E."/>
            <person name="Liimatainen K."/>
            <person name="Lipzen A."/>
            <person name="Lukacs Z."/>
            <person name="Mihaltcheva S."/>
            <person name="Morgado L.N."/>
            <person name="Niskanen T."/>
            <person name="Noordeloos M.E."/>
            <person name="Ohm R.A."/>
            <person name="Ortiz-Santana B."/>
            <person name="Ovrebo C."/>
            <person name="Racz N."/>
            <person name="Riley R."/>
            <person name="Savchenko A."/>
            <person name="Shiryaev A."/>
            <person name="Soop K."/>
            <person name="Spirin V."/>
            <person name="Szebenyi C."/>
            <person name="Tomsovsky M."/>
            <person name="Tulloss R.E."/>
            <person name="Uehling J."/>
            <person name="Grigoriev I.V."/>
            <person name="Vagvolgyi C."/>
            <person name="Papp T."/>
            <person name="Martin F.M."/>
            <person name="Miettinen O."/>
            <person name="Hibbett D.S."/>
            <person name="Nagy L.G."/>
        </authorList>
    </citation>
    <scope>NUCLEOTIDE SEQUENCE [LARGE SCALE GENOMIC DNA]</scope>
    <source>
        <strain evidence="1 2">OMC1185</strain>
    </source>
</reference>
<dbReference type="OrthoDB" id="2756677at2759"/>
<evidence type="ECO:0000313" key="1">
    <source>
        <dbReference type="EMBL" id="TFK45224.1"/>
    </source>
</evidence>
<dbReference type="AlphaFoldDB" id="A0A5C3MIR4"/>
<proteinExistence type="predicted"/>
<name>A0A5C3MIR4_9AGAM</name>
<sequence>MGIGRRTSDGVRRTCHQVINQVLRPEYAKKLWAGVFSLAEQHLDMHQSVKEQPKEWDRFIGAATKKFPIFRAFEDVWPLREYTTQRLRKYRSRMMKATEQGNITERDLPKQYQDAPPPGEEMAADLHRATEPPSNMTTGTEIGNTFKTLFNGNVRLQPYGACEMYAEMLIEHGHQAPHSPVFSASWRASSHELPPRAATADPSALPTSDIVSPTSELTKALAISPAPLDPRQHVGAFLASLCPPLPHMLPIFTRAGICNERCLQAMAAWSPARIDDFLRKMVDRRDLSALEAEAIACGLREISQRAV</sequence>
<keyword evidence="2" id="KW-1185">Reference proteome</keyword>
<gene>
    <name evidence="1" type="ORF">OE88DRAFT_1669547</name>
</gene>
<dbReference type="EMBL" id="ML213552">
    <property type="protein sequence ID" value="TFK45224.1"/>
    <property type="molecule type" value="Genomic_DNA"/>
</dbReference>